<protein>
    <submittedName>
        <fullName evidence="2">SIR2 family protein</fullName>
    </submittedName>
</protein>
<reference evidence="1" key="3">
    <citation type="submission" date="2024-05" db="EMBL/GenBank/DDBJ databases">
        <title>Description of novel Chryseobacterium sp. strain C-2.</title>
        <authorList>
            <person name="Saticioglu I.B."/>
        </authorList>
    </citation>
    <scope>NUCLEOTIDE SEQUENCE</scope>
    <source>
        <strain evidence="1">C-2</strain>
    </source>
</reference>
<reference evidence="2" key="1">
    <citation type="submission" date="2021-11" db="EMBL/GenBank/DDBJ databases">
        <title>Description of novel Chryseobacterium species.</title>
        <authorList>
            <person name="Saticioglu I.B."/>
            <person name="Ay H."/>
            <person name="Altun S."/>
            <person name="Duman M."/>
        </authorList>
    </citation>
    <scope>NUCLEOTIDE SEQUENCE</scope>
    <source>
        <strain evidence="2">C-39</strain>
    </source>
</reference>
<evidence type="ECO:0000313" key="2">
    <source>
        <dbReference type="EMBL" id="MCC9034009.1"/>
    </source>
</evidence>
<dbReference type="RefSeq" id="WP_191180918.1">
    <property type="nucleotide sequence ID" value="NZ_JACXXP010000033.1"/>
</dbReference>
<keyword evidence="3" id="KW-1185">Reference proteome</keyword>
<reference evidence="3" key="2">
    <citation type="submission" date="2023-07" db="EMBL/GenBank/DDBJ databases">
        <title>Description of novel Chryseobacterium sp. strain C-2.</title>
        <authorList>
            <person name="Saticioglu I.B."/>
        </authorList>
    </citation>
    <scope>NUCLEOTIDE SEQUENCE [LARGE SCALE GENOMIC DNA]</scope>
    <source>
        <strain evidence="3">C-2</strain>
    </source>
</reference>
<dbReference type="AlphaFoldDB" id="A0A9Q3URV8"/>
<gene>
    <name evidence="1" type="ORF">IEW27_18125</name>
    <name evidence="2" type="ORF">LNP80_07005</name>
</gene>
<evidence type="ECO:0000313" key="1">
    <source>
        <dbReference type="EMBL" id="MBD3906504.1"/>
    </source>
</evidence>
<dbReference type="EMBL" id="JAJJML010000001">
    <property type="protein sequence ID" value="MCC9034009.1"/>
    <property type="molecule type" value="Genomic_DNA"/>
</dbReference>
<evidence type="ECO:0000313" key="3">
    <source>
        <dbReference type="Proteomes" id="UP000603715"/>
    </source>
</evidence>
<dbReference type="Proteomes" id="UP001107960">
    <property type="component" value="Unassembled WGS sequence"/>
</dbReference>
<organism evidence="2 4">
    <name type="scientific">Chryseobacterium muglaense</name>
    <dbReference type="NCBI Taxonomy" id="2893752"/>
    <lineage>
        <taxon>Bacteria</taxon>
        <taxon>Pseudomonadati</taxon>
        <taxon>Bacteroidota</taxon>
        <taxon>Flavobacteriia</taxon>
        <taxon>Flavobacteriales</taxon>
        <taxon>Weeksellaceae</taxon>
        <taxon>Chryseobacterium group</taxon>
        <taxon>Chryseobacterium</taxon>
    </lineage>
</organism>
<comment type="caution">
    <text evidence="2">The sequence shown here is derived from an EMBL/GenBank/DDBJ whole genome shotgun (WGS) entry which is preliminary data.</text>
</comment>
<dbReference type="Proteomes" id="UP000603715">
    <property type="component" value="Unassembled WGS sequence"/>
</dbReference>
<evidence type="ECO:0000313" key="4">
    <source>
        <dbReference type="Proteomes" id="UP001107960"/>
    </source>
</evidence>
<dbReference type="Pfam" id="PF13289">
    <property type="entry name" value="SIR2_2"/>
    <property type="match status" value="1"/>
</dbReference>
<sequence length="535" mass="61745">MKKYKYIEYFPKPFLKDLVSNRCLPIIGADFSKNAEIPKNKKMLDWDELGKAIAQDIQDYKYTNAIDAISAYCHEYSRTNLVEKLTELLLLNSVKPGKTHKAFCELQFDIVCTTNFEFLLEQGYGLIPKYCRPIIDEDQLSISNLSDGITILKLHGDLHHPTKLVVTEEDYDSFLSKNRMLATYLANLLITRTPLFIGYSLDDTDFRQIWQVIKDRLGNLRRQAYVLKIDCSPHEKARFERRGVKVINIKGNPSDYPKILEDVFLELKDYWNEEVLKLPTVSEEATLAELALPDDTNNRLCFFSIPIKLLPFYKKYIFPIAAAKGLVPISADDVISIGDNWIAKVSALINKAEFIVLDLATQNTMFELGLVLSQSKHTNRLLLIRSENSPIPADIQNLLYLSRPENPYEAIDELSERIEHWFRDVVAPLKTTYDEEPKRLLKKKEYRAAVISAMTLLEVYMRQRVELIKNIPSKTSAPYAIYIAAKEFNIITQEEFIKIKMWSETRNRLVHTKAIVNANDAKRIVTGVYELIEQQ</sequence>
<proteinExistence type="predicted"/>
<name>A0A9Q3URV8_9FLAO</name>
<accession>A0A9Q3URV8</accession>
<dbReference type="EMBL" id="JACXXP010000033">
    <property type="protein sequence ID" value="MBD3906504.1"/>
    <property type="molecule type" value="Genomic_DNA"/>
</dbReference>